<proteinExistence type="predicted"/>
<evidence type="ECO:0000256" key="1">
    <source>
        <dbReference type="SAM" id="Phobius"/>
    </source>
</evidence>
<name>A0A2P2KXH0_RHIMU</name>
<sequence length="142" mass="16603">MCIRRPIWISSRFNSLSLGTNGHFLLLREMQPCIRILPFNSNSSSVQPLIISFNSRFMMCILKLNSPIAHASRWRSHLRSVHLEEILSHIDIIIQIIILIIFSHFFLSKCRYGTTFLVLHLWSSSIFLISRIYLLVSHMIHV</sequence>
<keyword evidence="1" id="KW-0472">Membrane</keyword>
<keyword evidence="1" id="KW-1133">Transmembrane helix</keyword>
<dbReference type="EMBL" id="GGEC01029871">
    <property type="protein sequence ID" value="MBX10355.1"/>
    <property type="molecule type" value="Transcribed_RNA"/>
</dbReference>
<keyword evidence="1" id="KW-0812">Transmembrane</keyword>
<feature type="transmembrane region" description="Helical" evidence="1">
    <location>
        <begin position="113"/>
        <end position="136"/>
    </location>
</feature>
<protein>
    <submittedName>
        <fullName evidence="2">Uncharacterized protein MANES_13G019800</fullName>
    </submittedName>
</protein>
<reference evidence="2" key="1">
    <citation type="submission" date="2018-02" db="EMBL/GenBank/DDBJ databases">
        <title>Rhizophora mucronata_Transcriptome.</title>
        <authorList>
            <person name="Meera S.P."/>
            <person name="Sreeshan A."/>
            <person name="Augustine A."/>
        </authorList>
    </citation>
    <scope>NUCLEOTIDE SEQUENCE</scope>
    <source>
        <tissue evidence="2">Leaf</tissue>
    </source>
</reference>
<organism evidence="2">
    <name type="scientific">Rhizophora mucronata</name>
    <name type="common">Asiatic mangrove</name>
    <dbReference type="NCBI Taxonomy" id="61149"/>
    <lineage>
        <taxon>Eukaryota</taxon>
        <taxon>Viridiplantae</taxon>
        <taxon>Streptophyta</taxon>
        <taxon>Embryophyta</taxon>
        <taxon>Tracheophyta</taxon>
        <taxon>Spermatophyta</taxon>
        <taxon>Magnoliopsida</taxon>
        <taxon>eudicotyledons</taxon>
        <taxon>Gunneridae</taxon>
        <taxon>Pentapetalae</taxon>
        <taxon>rosids</taxon>
        <taxon>fabids</taxon>
        <taxon>Malpighiales</taxon>
        <taxon>Rhizophoraceae</taxon>
        <taxon>Rhizophora</taxon>
    </lineage>
</organism>
<accession>A0A2P2KXH0</accession>
<dbReference type="EMBL" id="GGEC01029874">
    <property type="protein sequence ID" value="MBX10358.1"/>
    <property type="molecule type" value="Transcribed_RNA"/>
</dbReference>
<dbReference type="AlphaFoldDB" id="A0A2P2KXH0"/>
<evidence type="ECO:0000313" key="2">
    <source>
        <dbReference type="EMBL" id="MBX10358.1"/>
    </source>
</evidence>
<feature type="transmembrane region" description="Helical" evidence="1">
    <location>
        <begin position="86"/>
        <end position="107"/>
    </location>
</feature>